<evidence type="ECO:0008006" key="3">
    <source>
        <dbReference type="Google" id="ProtNLM"/>
    </source>
</evidence>
<proteinExistence type="predicted"/>
<accession>A0ABX6T4M8</accession>
<dbReference type="Pfam" id="PF14175">
    <property type="entry name" value="YaaC"/>
    <property type="match status" value="1"/>
</dbReference>
<keyword evidence="1" id="KW-0614">Plasmid</keyword>
<dbReference type="Proteomes" id="UP000516134">
    <property type="component" value="Plasmid p_unnamed1"/>
</dbReference>
<gene>
    <name evidence="1" type="ORF">H9L15_16090</name>
</gene>
<dbReference type="InterPro" id="IPR026988">
    <property type="entry name" value="YaaC-like"/>
</dbReference>
<evidence type="ECO:0000313" key="2">
    <source>
        <dbReference type="Proteomes" id="UP000516134"/>
    </source>
</evidence>
<sequence>MTEVRLDQKKLRPHKAIVTARFDMPNVLTNDPFVYVDLWLRREHADDALFFWRQSASFYRSAESLPIEAKPVVLYYSFMNAIKALLTARGITFAPKHGVGSRNMRRPGGKIVLSNEGIRIFNSGVLPALSTYFGETETRQVHSLEELLYNLVHIHRTYCLTYPTRRDIFLPLVEPVFTRDDITGETRFEAYVANDVDWEAYRRYLPANFLHYPRGVKRVIQSVDFVVTTTATNPQTADLGHLRDLNRIVRGRLKYIKGASTLWYLKVDTPSDIAREQLTITLAAMHRLSELSRYHPAHLNSLLNGQRNWLLTEFIQMSPPQFIDEVAAEMTGYQILVPNVRLPV</sequence>
<organism evidence="1 2">
    <name type="scientific">Sphingomonas daechungensis</name>
    <dbReference type="NCBI Taxonomy" id="1176646"/>
    <lineage>
        <taxon>Bacteria</taxon>
        <taxon>Pseudomonadati</taxon>
        <taxon>Pseudomonadota</taxon>
        <taxon>Alphaproteobacteria</taxon>
        <taxon>Sphingomonadales</taxon>
        <taxon>Sphingomonadaceae</taxon>
        <taxon>Sphingomonas</taxon>
    </lineage>
</organism>
<name>A0ABX6T4M8_9SPHN</name>
<dbReference type="EMBL" id="CP060781">
    <property type="protein sequence ID" value="QNP44600.1"/>
    <property type="molecule type" value="Genomic_DNA"/>
</dbReference>
<reference evidence="1 2" key="1">
    <citation type="submission" date="2020-08" db="EMBL/GenBank/DDBJ databases">
        <title>Genome sequence of Sphingomonas daechungensis KACC 18115T.</title>
        <authorList>
            <person name="Hyun D.-W."/>
            <person name="Bae J.-W."/>
        </authorList>
    </citation>
    <scope>NUCLEOTIDE SEQUENCE [LARGE SCALE GENOMIC DNA]</scope>
    <source>
        <strain evidence="1 2">KACC 18115</strain>
        <plasmid evidence="1 2">p_unnamed1</plasmid>
    </source>
</reference>
<geneLocation type="plasmid" evidence="1 2">
    <name>p_unnamed1</name>
</geneLocation>
<dbReference type="RefSeq" id="WP_187716018.1">
    <property type="nucleotide sequence ID" value="NZ_BAABJC010000001.1"/>
</dbReference>
<protein>
    <recommendedName>
        <fullName evidence="3">Replication-associated protein G2P N-terminal domain-containing protein</fullName>
    </recommendedName>
</protein>
<evidence type="ECO:0000313" key="1">
    <source>
        <dbReference type="EMBL" id="QNP44600.1"/>
    </source>
</evidence>
<keyword evidence="2" id="KW-1185">Reference proteome</keyword>